<comment type="caution">
    <text evidence="2">The sequence shown here is derived from an EMBL/GenBank/DDBJ whole genome shotgun (WGS) entry which is preliminary data.</text>
</comment>
<organism evidence="2 3">
    <name type="scientific">Mizuhopecten yessoensis</name>
    <name type="common">Japanese scallop</name>
    <name type="synonym">Patinopecten yessoensis</name>
    <dbReference type="NCBI Taxonomy" id="6573"/>
    <lineage>
        <taxon>Eukaryota</taxon>
        <taxon>Metazoa</taxon>
        <taxon>Spiralia</taxon>
        <taxon>Lophotrochozoa</taxon>
        <taxon>Mollusca</taxon>
        <taxon>Bivalvia</taxon>
        <taxon>Autobranchia</taxon>
        <taxon>Pteriomorphia</taxon>
        <taxon>Pectinida</taxon>
        <taxon>Pectinoidea</taxon>
        <taxon>Pectinidae</taxon>
        <taxon>Mizuhopecten</taxon>
    </lineage>
</organism>
<keyword evidence="3" id="KW-1185">Reference proteome</keyword>
<dbReference type="PANTHER" id="PTHR46780">
    <property type="entry name" value="PROTEIN EVA-1"/>
    <property type="match status" value="1"/>
</dbReference>
<dbReference type="InterPro" id="IPR022041">
    <property type="entry name" value="Methyltransf_FA"/>
</dbReference>
<evidence type="ECO:0000313" key="2">
    <source>
        <dbReference type="EMBL" id="OWF41917.1"/>
    </source>
</evidence>
<dbReference type="OrthoDB" id="6114226at2759"/>
<keyword evidence="2" id="KW-0430">Lectin</keyword>
<gene>
    <name evidence="2" type="ORF">KP79_PYT25020</name>
</gene>
<dbReference type="InterPro" id="IPR043159">
    <property type="entry name" value="Lectin_gal-bd_sf"/>
</dbReference>
<protein>
    <submittedName>
        <fullName evidence="2">L-rhamnose-binding lectin CSL3</fullName>
    </submittedName>
</protein>
<accession>A0A210PZK5</accession>
<sequence>MSALYGRTTVYSERKCEAKSTMAKVSEACDGKSECILFASNTVFGDPCLGIYKYLDVEYKCIGGQYVSIKTPKQARYFDYTHLDKHGYAVSGNKKSIEFEVKTCNDAHIALMGPTGETGKMYEIVIGGANNKKSWIRLRKLGAAVDARPGTYLDCEEYRKFKISWTDDLILVQSYDDKVGWKEFMKYKDPNHMDVQVVGVSGGLWANVDWKVAIEEVLCERMKNTIKCDAGETIKVMSALYGRTTVYPERKCEAKSTMAKVSETCDRKSKCILYASNTVFGDPCLGILKYLDVEYKCIGGQYVSIKTPKQARYFDYTHLDKHGYAVSGNKKSIEFEVKTCNDAHIALMGPTGETGKMYEIVIGGANNKKSWIRLRKLGAAVDARPGTYLDCEEYRKFKISWTDDLILVQSYDDKVGWKEFMKYKDPNHMDVQVVGVSGGLWADVDWRVSIEGIVRWERTCTMAQNVYNDFVSICK</sequence>
<feature type="domain" description="SUEL-type lectin" evidence="1">
    <location>
        <begin position="11"/>
        <end position="62"/>
    </location>
</feature>
<dbReference type="PROSITE" id="PS50228">
    <property type="entry name" value="SUEL_LECTIN"/>
    <property type="match status" value="2"/>
</dbReference>
<dbReference type="STRING" id="6573.A0A210PZK5"/>
<evidence type="ECO:0000259" key="1">
    <source>
        <dbReference type="PROSITE" id="PS50228"/>
    </source>
</evidence>
<dbReference type="InterPro" id="IPR000922">
    <property type="entry name" value="Lectin_gal-bd_dom"/>
</dbReference>
<feature type="domain" description="SUEL-type lectin" evidence="1">
    <location>
        <begin position="218"/>
        <end position="298"/>
    </location>
</feature>
<dbReference type="GO" id="GO:0030246">
    <property type="term" value="F:carbohydrate binding"/>
    <property type="evidence" value="ECO:0007669"/>
    <property type="project" value="UniProtKB-KW"/>
</dbReference>
<evidence type="ECO:0000313" key="3">
    <source>
        <dbReference type="Proteomes" id="UP000242188"/>
    </source>
</evidence>
<dbReference type="Proteomes" id="UP000242188">
    <property type="component" value="Unassembled WGS sequence"/>
</dbReference>
<reference evidence="2 3" key="1">
    <citation type="journal article" date="2017" name="Nat. Ecol. Evol.">
        <title>Scallop genome provides insights into evolution of bilaterian karyotype and development.</title>
        <authorList>
            <person name="Wang S."/>
            <person name="Zhang J."/>
            <person name="Jiao W."/>
            <person name="Li J."/>
            <person name="Xun X."/>
            <person name="Sun Y."/>
            <person name="Guo X."/>
            <person name="Huan P."/>
            <person name="Dong B."/>
            <person name="Zhang L."/>
            <person name="Hu X."/>
            <person name="Sun X."/>
            <person name="Wang J."/>
            <person name="Zhao C."/>
            <person name="Wang Y."/>
            <person name="Wang D."/>
            <person name="Huang X."/>
            <person name="Wang R."/>
            <person name="Lv J."/>
            <person name="Li Y."/>
            <person name="Zhang Z."/>
            <person name="Liu B."/>
            <person name="Lu W."/>
            <person name="Hui Y."/>
            <person name="Liang J."/>
            <person name="Zhou Z."/>
            <person name="Hou R."/>
            <person name="Li X."/>
            <person name="Liu Y."/>
            <person name="Li H."/>
            <person name="Ning X."/>
            <person name="Lin Y."/>
            <person name="Zhao L."/>
            <person name="Xing Q."/>
            <person name="Dou J."/>
            <person name="Li Y."/>
            <person name="Mao J."/>
            <person name="Guo H."/>
            <person name="Dou H."/>
            <person name="Li T."/>
            <person name="Mu C."/>
            <person name="Jiang W."/>
            <person name="Fu Q."/>
            <person name="Fu X."/>
            <person name="Miao Y."/>
            <person name="Liu J."/>
            <person name="Yu Q."/>
            <person name="Li R."/>
            <person name="Liao H."/>
            <person name="Li X."/>
            <person name="Kong Y."/>
            <person name="Jiang Z."/>
            <person name="Chourrout D."/>
            <person name="Li R."/>
            <person name="Bao Z."/>
        </authorList>
    </citation>
    <scope>NUCLEOTIDE SEQUENCE [LARGE SCALE GENOMIC DNA]</scope>
    <source>
        <strain evidence="2 3">PY_sf001</strain>
    </source>
</reference>
<proteinExistence type="predicted"/>
<dbReference type="Pfam" id="PF12248">
    <property type="entry name" value="Methyltransf_FA"/>
    <property type="match status" value="2"/>
</dbReference>
<name>A0A210PZK5_MIZYE</name>
<dbReference type="Pfam" id="PF02140">
    <property type="entry name" value="SUEL_Lectin"/>
    <property type="match status" value="2"/>
</dbReference>
<dbReference type="EMBL" id="NEDP02005336">
    <property type="protein sequence ID" value="OWF41917.1"/>
    <property type="molecule type" value="Genomic_DNA"/>
</dbReference>
<dbReference type="CDD" id="cd22827">
    <property type="entry name" value="Gal_Rha_Lectin_SUL-I-like"/>
    <property type="match status" value="1"/>
</dbReference>
<dbReference type="Gene3D" id="2.60.120.740">
    <property type="match status" value="2"/>
</dbReference>
<dbReference type="AlphaFoldDB" id="A0A210PZK5"/>